<comment type="subunit">
    <text evidence="7">Monomer.</text>
</comment>
<proteinExistence type="inferred from homology"/>
<dbReference type="Gene3D" id="3.60.15.10">
    <property type="entry name" value="Ribonuclease Z/Hydroxyacylglutathione hydrolase-like"/>
    <property type="match status" value="1"/>
</dbReference>
<dbReference type="Pfam" id="PF16123">
    <property type="entry name" value="HAGH_C"/>
    <property type="match status" value="1"/>
</dbReference>
<keyword evidence="6 7" id="KW-0862">Zinc</keyword>
<dbReference type="SUPFAM" id="SSF56281">
    <property type="entry name" value="Metallo-hydrolase/oxidoreductase"/>
    <property type="match status" value="1"/>
</dbReference>
<dbReference type="InterPro" id="IPR036866">
    <property type="entry name" value="RibonucZ/Hydroxyglut_hydro"/>
</dbReference>
<sequence>MFLKKIPVLIDNYIWILFNTHNFCIIIDPGLSDPVIQEIEKKKWHPIAILLTHNHLDHTGGVKKIVYRYPNITVFGPAEIKKKYVNKIVTEGDKIIILDKTFHVFFTPGHTPGHISYYSKPYLFCGDTLFSGGCGRVYKQKYLEMYCSLKLIKSFPNNTIICCAHEYTLSNLQFSLSILPHDKTIHIFFKRIENLIKLGRSSLPAYIFFEKKINLFLKTNEFSLKKSMGLKESCTDYEVFVKLRLKKDFFIGAKRD</sequence>
<gene>
    <name evidence="7 9" type="primary">gloB</name>
    <name evidence="9" type="ORF">D9V68_01250</name>
</gene>
<dbReference type="AlphaFoldDB" id="A0A4D6Y4N5"/>
<dbReference type="CDD" id="cd07723">
    <property type="entry name" value="hydroxyacylglutathione_hydrolase_MBL-fold"/>
    <property type="match status" value="1"/>
</dbReference>
<feature type="binding site" evidence="7">
    <location>
        <position position="127"/>
    </location>
    <ligand>
        <name>Zn(2+)</name>
        <dbReference type="ChEBI" id="CHEBI:29105"/>
        <label>2</label>
    </ligand>
</feature>
<feature type="binding site" evidence="7">
    <location>
        <position position="110"/>
    </location>
    <ligand>
        <name>Zn(2+)</name>
        <dbReference type="ChEBI" id="CHEBI:29105"/>
        <label>1</label>
    </ligand>
</feature>
<evidence type="ECO:0000256" key="2">
    <source>
        <dbReference type="ARBA" id="ARBA00004963"/>
    </source>
</evidence>
<dbReference type="InterPro" id="IPR001279">
    <property type="entry name" value="Metallo-B-lactamas"/>
</dbReference>
<protein>
    <recommendedName>
        <fullName evidence="7">Hydroxyacylglutathione hydrolase</fullName>
        <ecNumber evidence="7">3.1.2.6</ecNumber>
    </recommendedName>
    <alternativeName>
        <fullName evidence="7">Glyoxalase II</fullName>
        <shortName evidence="7">Glx II</shortName>
    </alternativeName>
</protein>
<dbReference type="EMBL" id="CP034876">
    <property type="protein sequence ID" value="QCI20970.1"/>
    <property type="molecule type" value="Genomic_DNA"/>
</dbReference>
<dbReference type="PANTHER" id="PTHR43705">
    <property type="entry name" value="HYDROXYACYLGLUTATHIONE HYDROLASE"/>
    <property type="match status" value="1"/>
</dbReference>
<feature type="binding site" evidence="7">
    <location>
        <position position="55"/>
    </location>
    <ligand>
        <name>Zn(2+)</name>
        <dbReference type="ChEBI" id="CHEBI:29105"/>
        <label>1</label>
    </ligand>
</feature>
<comment type="cofactor">
    <cofactor evidence="7">
        <name>Zn(2+)</name>
        <dbReference type="ChEBI" id="CHEBI:29105"/>
    </cofactor>
    <text evidence="7">Binds 2 Zn(2+) ions per subunit.</text>
</comment>
<dbReference type="RefSeq" id="WP_158357561.1">
    <property type="nucleotide sequence ID" value="NZ_CP034876.1"/>
</dbReference>
<evidence type="ECO:0000313" key="9">
    <source>
        <dbReference type="EMBL" id="QCI20970.1"/>
    </source>
</evidence>
<evidence type="ECO:0000256" key="6">
    <source>
        <dbReference type="ARBA" id="ARBA00022833"/>
    </source>
</evidence>
<feature type="binding site" evidence="7">
    <location>
        <position position="165"/>
    </location>
    <ligand>
        <name>Zn(2+)</name>
        <dbReference type="ChEBI" id="CHEBI:29105"/>
        <label>2</label>
    </ligand>
</feature>
<dbReference type="GO" id="GO:0046872">
    <property type="term" value="F:metal ion binding"/>
    <property type="evidence" value="ECO:0007669"/>
    <property type="project" value="UniProtKB-KW"/>
</dbReference>
<evidence type="ECO:0000256" key="1">
    <source>
        <dbReference type="ARBA" id="ARBA00001623"/>
    </source>
</evidence>
<dbReference type="EC" id="3.1.2.6" evidence="7"/>
<comment type="similarity">
    <text evidence="3 7">Belongs to the metallo-beta-lactamase superfamily. Glyoxalase II family.</text>
</comment>
<dbReference type="Pfam" id="PF00753">
    <property type="entry name" value="Lactamase_B"/>
    <property type="match status" value="1"/>
</dbReference>
<dbReference type="HAMAP" id="MF_01374">
    <property type="entry name" value="Glyoxalase_2"/>
    <property type="match status" value="1"/>
</dbReference>
<comment type="catalytic activity">
    <reaction evidence="1 7">
        <text>an S-(2-hydroxyacyl)glutathione + H2O = a 2-hydroxy carboxylate + glutathione + H(+)</text>
        <dbReference type="Rhea" id="RHEA:21864"/>
        <dbReference type="ChEBI" id="CHEBI:15377"/>
        <dbReference type="ChEBI" id="CHEBI:15378"/>
        <dbReference type="ChEBI" id="CHEBI:57925"/>
        <dbReference type="ChEBI" id="CHEBI:58896"/>
        <dbReference type="ChEBI" id="CHEBI:71261"/>
        <dbReference type="EC" id="3.1.2.6"/>
    </reaction>
</comment>
<dbReference type="NCBIfam" id="TIGR03413">
    <property type="entry name" value="GSH_gloB"/>
    <property type="match status" value="1"/>
</dbReference>
<organism evidence="9 10">
    <name type="scientific">Buchnera aphidicola</name>
    <name type="common">Hyperomyzus lactucae</name>
    <dbReference type="NCBI Taxonomy" id="1241860"/>
    <lineage>
        <taxon>Bacteria</taxon>
        <taxon>Pseudomonadati</taxon>
        <taxon>Pseudomonadota</taxon>
        <taxon>Gammaproteobacteria</taxon>
        <taxon>Enterobacterales</taxon>
        <taxon>Erwiniaceae</taxon>
        <taxon>Buchnera</taxon>
    </lineage>
</organism>
<evidence type="ECO:0000256" key="5">
    <source>
        <dbReference type="ARBA" id="ARBA00022801"/>
    </source>
</evidence>
<evidence type="ECO:0000256" key="7">
    <source>
        <dbReference type="HAMAP-Rule" id="MF_01374"/>
    </source>
</evidence>
<feature type="binding site" evidence="7">
    <location>
        <position position="58"/>
    </location>
    <ligand>
        <name>Zn(2+)</name>
        <dbReference type="ChEBI" id="CHEBI:29105"/>
        <label>2</label>
    </ligand>
</feature>
<feature type="binding site" evidence="7">
    <location>
        <position position="127"/>
    </location>
    <ligand>
        <name>Zn(2+)</name>
        <dbReference type="ChEBI" id="CHEBI:29105"/>
        <label>1</label>
    </ligand>
</feature>
<comment type="function">
    <text evidence="7">Thiolesterase that catalyzes the hydrolysis of S-D-lactoyl-glutathione to form glutathione and D-lactic acid.</text>
</comment>
<keyword evidence="5 7" id="KW-0378">Hydrolase</keyword>
<dbReference type="InterPro" id="IPR017782">
    <property type="entry name" value="Hydroxyacylglutathione_Hdrlase"/>
</dbReference>
<dbReference type="InterPro" id="IPR035680">
    <property type="entry name" value="Clx_II_MBL"/>
</dbReference>
<feature type="binding site" evidence="7">
    <location>
        <position position="53"/>
    </location>
    <ligand>
        <name>Zn(2+)</name>
        <dbReference type="ChEBI" id="CHEBI:29105"/>
        <label>1</label>
    </ligand>
</feature>
<dbReference type="InterPro" id="IPR050110">
    <property type="entry name" value="Glyoxalase_II_hydrolase"/>
</dbReference>
<comment type="pathway">
    <text evidence="2 7">Secondary metabolite metabolism; methylglyoxal degradation; (R)-lactate from methylglyoxal: step 2/2.</text>
</comment>
<dbReference type="Proteomes" id="UP000298738">
    <property type="component" value="Chromosome"/>
</dbReference>
<dbReference type="GO" id="GO:0004416">
    <property type="term" value="F:hydroxyacylglutathione hydrolase activity"/>
    <property type="evidence" value="ECO:0007669"/>
    <property type="project" value="UniProtKB-UniRule"/>
</dbReference>
<dbReference type="OrthoDB" id="9802248at2"/>
<evidence type="ECO:0000256" key="4">
    <source>
        <dbReference type="ARBA" id="ARBA00022723"/>
    </source>
</evidence>
<keyword evidence="4 7" id="KW-0479">Metal-binding</keyword>
<reference evidence="9 10" key="1">
    <citation type="submission" date="2018-12" db="EMBL/GenBank/DDBJ databases">
        <authorList>
            <person name="Chong R.A."/>
        </authorList>
    </citation>
    <scope>NUCLEOTIDE SEQUENCE [LARGE SCALE GENOMIC DNA]</scope>
    <source>
        <strain evidence="9 10">Hla</strain>
    </source>
</reference>
<evidence type="ECO:0000313" key="10">
    <source>
        <dbReference type="Proteomes" id="UP000298738"/>
    </source>
</evidence>
<name>A0A4D6Y4N5_9GAMM</name>
<accession>A0A4D6Y4N5</accession>
<evidence type="ECO:0000259" key="8">
    <source>
        <dbReference type="SMART" id="SM00849"/>
    </source>
</evidence>
<dbReference type="GO" id="GO:0019243">
    <property type="term" value="P:methylglyoxal catabolic process to D-lactate via S-lactoyl-glutathione"/>
    <property type="evidence" value="ECO:0007669"/>
    <property type="project" value="UniProtKB-UniRule"/>
</dbReference>
<reference evidence="9 10" key="2">
    <citation type="submission" date="2019-05" db="EMBL/GenBank/DDBJ databases">
        <title>Genome evolution of the obligate endosymbiont Buchnera aphidicola.</title>
        <authorList>
            <person name="Moran N.A."/>
        </authorList>
    </citation>
    <scope>NUCLEOTIDE SEQUENCE [LARGE SCALE GENOMIC DNA]</scope>
    <source>
        <strain evidence="9 10">Hla</strain>
    </source>
</reference>
<dbReference type="UniPathway" id="UPA00619">
    <property type="reaction ID" value="UER00676"/>
</dbReference>
<dbReference type="SMART" id="SM00849">
    <property type="entry name" value="Lactamase_B"/>
    <property type="match status" value="1"/>
</dbReference>
<feature type="domain" description="Metallo-beta-lactamase" evidence="8">
    <location>
        <begin position="11"/>
        <end position="165"/>
    </location>
</feature>
<evidence type="ECO:0000256" key="3">
    <source>
        <dbReference type="ARBA" id="ARBA00006759"/>
    </source>
</evidence>
<dbReference type="PANTHER" id="PTHR43705:SF1">
    <property type="entry name" value="HYDROXYACYLGLUTATHIONE HYDROLASE GLOB"/>
    <property type="match status" value="1"/>
</dbReference>
<dbReference type="InterPro" id="IPR032282">
    <property type="entry name" value="HAGH_C"/>
</dbReference>
<feature type="binding site" evidence="7">
    <location>
        <position position="57"/>
    </location>
    <ligand>
        <name>Zn(2+)</name>
        <dbReference type="ChEBI" id="CHEBI:29105"/>
        <label>2</label>
    </ligand>
</feature>